<evidence type="ECO:0000256" key="2">
    <source>
        <dbReference type="SAM" id="Phobius"/>
    </source>
</evidence>
<feature type="compositionally biased region" description="Acidic residues" evidence="1">
    <location>
        <begin position="798"/>
        <end position="810"/>
    </location>
</feature>
<dbReference type="Gene3D" id="3.10.50.90">
    <property type="match status" value="3"/>
</dbReference>
<accession>D5AIB3</accession>
<feature type="region of interest" description="Disordered" evidence="1">
    <location>
        <begin position="751"/>
        <end position="843"/>
    </location>
</feature>
<dbReference type="Pfam" id="PF04270">
    <property type="entry name" value="Strep_his_triad"/>
    <property type="match status" value="4"/>
</dbReference>
<keyword evidence="2" id="KW-1133">Transmembrane helix</keyword>
<evidence type="ECO:0000256" key="1">
    <source>
        <dbReference type="SAM" id="MobiDB-lite"/>
    </source>
</evidence>
<feature type="compositionally biased region" description="Acidic residues" evidence="1">
    <location>
        <begin position="778"/>
        <end position="787"/>
    </location>
</feature>
<gene>
    <name evidence="3" type="ordered locus">SSGZ1_1121</name>
</gene>
<feature type="compositionally biased region" description="Basic and acidic residues" evidence="1">
    <location>
        <begin position="57"/>
        <end position="77"/>
    </location>
</feature>
<organism evidence="3 4">
    <name type="scientific">Streptococcus suis (strain GZ1)</name>
    <dbReference type="NCBI Taxonomy" id="423211"/>
    <lineage>
        <taxon>Bacteria</taxon>
        <taxon>Bacillati</taxon>
        <taxon>Bacillota</taxon>
        <taxon>Bacilli</taxon>
        <taxon>Lactobacillales</taxon>
        <taxon>Streptococcaceae</taxon>
        <taxon>Streptococcus</taxon>
    </lineage>
</organism>
<dbReference type="InterPro" id="IPR006270">
    <property type="entry name" value="Strep_his_triad_rpt"/>
</dbReference>
<dbReference type="SUPFAM" id="SSF142887">
    <property type="entry name" value="PhtA domain-like"/>
    <property type="match status" value="3"/>
</dbReference>
<dbReference type="AlphaFoldDB" id="D5AIB3"/>
<keyword evidence="2" id="KW-0812">Transmembrane</keyword>
<feature type="compositionally biased region" description="Polar residues" evidence="1">
    <location>
        <begin position="40"/>
        <end position="56"/>
    </location>
</feature>
<evidence type="ECO:0000313" key="3">
    <source>
        <dbReference type="EMBL" id="ADE31578.1"/>
    </source>
</evidence>
<feature type="region of interest" description="Disordered" evidence="1">
    <location>
        <begin position="40"/>
        <end position="77"/>
    </location>
</feature>
<evidence type="ECO:0000313" key="4">
    <source>
        <dbReference type="Proteomes" id="UP000002359"/>
    </source>
</evidence>
<feature type="compositionally biased region" description="Acidic residues" evidence="1">
    <location>
        <begin position="833"/>
        <end position="843"/>
    </location>
</feature>
<sequence length="843" mass="95485">MVNKERNIDMKQGKTLLYVAGASLICAVALVTYQASNYREQSNHQKTTSIETSQSKQSKEIPSDSKKEVPGIDKATDDGFLLTDESQIEEKTDLGIIVNHGDHKHFFFYSDLKNTKWAYLIPENYQEKNHSSQPKRSQLSSGSKQIEDEYVFDPKDIVAEDANGYTVRHGDHYHYILKSSLGGTTHRQLTSDSRQSPTLPIVHQQEGIPGIDFQTSDGFLFDGQNISGVTETGILVRHGKHLHLIHFETLKRSKWSYLVNQYKPNVESDKKAQPEVENTEYQTKLDYLAKELNLEPSRFKKVIVDGQIGLEYPHGDHTHIVLLKEIDTTKPFESPEDRILKQKDGETLEQRKERLIKQYMERFKVKREDITIDGNYMSVRHGDHAHVYKIDPSLPDDPERDVKTETVNLAIEKQLVYGPFYTEGSTENLTRNGVHQKYRPEGLQDIKNFILVTFSTNSDFGNFVVNGKKTKRVYYLVRKDLNWEDLNIAYPQTLQQKGRVFNGWNATLPKSGKMAREHQSFYADFDNVYRKPTKNIYTPSDDVSNIDLSDYVPVKYSAIANGRLKLNGEIRAGFIYFVKSDLTWKQAKEQGLVVPEPVSSKDYEFIEFRTVITGGEKDTDYVSATTSLAAFGTTAPRIGPYIANNTENPTDINDPSRHPNYYWHDPKNYVALAFRAGEGGQLQTHLGTSKTVVYLVRKGLTLNQAGIFPPSLKSDTGYKRDYTKPVIPNVAWDTPILEDTVYDIHFDKVESDSKDGTVEPGDTWLPGNPLANTPDVPNGEEDADSWLDDLLTPSPEATDIETVTEAETTTEDTKATESSTAAPIDIPKKSSTEEEPSEDFIFP</sequence>
<protein>
    <submittedName>
        <fullName evidence="3">Streptococcal histidine triad</fullName>
    </submittedName>
</protein>
<feature type="transmembrane region" description="Helical" evidence="2">
    <location>
        <begin position="16"/>
        <end position="35"/>
    </location>
</feature>
<dbReference type="HOGENOM" id="CLU_338292_0_0_9"/>
<dbReference type="Proteomes" id="UP000002359">
    <property type="component" value="Chromosome"/>
</dbReference>
<keyword evidence="2" id="KW-0472">Membrane</keyword>
<name>D5AIB3_STRGZ</name>
<reference evidence="3 4" key="1">
    <citation type="journal article" date="2009" name="J. Infect. Dis.">
        <title>Clinical, experimental, and genomic differences between intermediately pathogenic, highly pathogenic, and epidemic Streptococcus suis.</title>
        <authorList>
            <person name="Ye C."/>
            <person name="Zheng H."/>
            <person name="Zhang J."/>
            <person name="Jing H."/>
            <person name="Wang L."/>
            <person name="Xiong Y."/>
            <person name="Wang W."/>
            <person name="Zhou Z."/>
            <person name="Sun Q."/>
            <person name="Luo X."/>
            <person name="Du H."/>
            <person name="Gottschalk M."/>
            <person name="Xu J."/>
        </authorList>
    </citation>
    <scope>NUCLEOTIDE SEQUENCE [LARGE SCALE GENOMIC DNA]</scope>
    <source>
        <strain evidence="3 4">GZ1</strain>
    </source>
</reference>
<dbReference type="InterPro" id="IPR037228">
    <property type="entry name" value="PhtA_dom_sf"/>
</dbReference>
<dbReference type="EMBL" id="CP000837">
    <property type="protein sequence ID" value="ADE31578.1"/>
    <property type="molecule type" value="Genomic_DNA"/>
</dbReference>
<dbReference type="KEGG" id="ssw:SSGZ1_1121"/>
<dbReference type="PATRIC" id="fig|423211.3.peg.1103"/>
<proteinExistence type="predicted"/>